<dbReference type="PROSITE" id="PS51257">
    <property type="entry name" value="PROKAR_LIPOPROTEIN"/>
    <property type="match status" value="1"/>
</dbReference>
<gene>
    <name evidence="2" type="ORF">J5O05_15850</name>
</gene>
<name>A0A975HKP5_9GAMM</name>
<keyword evidence="1" id="KW-0812">Transmembrane</keyword>
<dbReference type="InterPro" id="IPR021529">
    <property type="entry name" value="DUF2798"/>
</dbReference>
<dbReference type="AlphaFoldDB" id="A0A975HKP5"/>
<keyword evidence="3" id="KW-1185">Reference proteome</keyword>
<dbReference type="KEGG" id="pxi:J5O05_15850"/>
<dbReference type="RefSeq" id="WP_208842884.1">
    <property type="nucleotide sequence ID" value="NZ_CP072133.1"/>
</dbReference>
<protein>
    <submittedName>
        <fullName evidence="2">DUF2798 domain-containing protein</fullName>
    </submittedName>
</protein>
<accession>A0A975HKP5</accession>
<sequence length="83" mass="9446">MIPRKYENLLFPFLMALFMSCIMSFVITVMNAGFVNHLLTIWLRAWAGAFVVAFPTILIVGPMVRRLAAWLLTDEPKTLEASE</sequence>
<proteinExistence type="predicted"/>
<keyword evidence="1" id="KW-1133">Transmembrane helix</keyword>
<feature type="transmembrane region" description="Helical" evidence="1">
    <location>
        <begin position="41"/>
        <end position="61"/>
    </location>
</feature>
<dbReference type="EMBL" id="CP072133">
    <property type="protein sequence ID" value="QTH71243.1"/>
    <property type="molecule type" value="Genomic_DNA"/>
</dbReference>
<reference evidence="2" key="1">
    <citation type="submission" date="2021-03" db="EMBL/GenBank/DDBJ databases">
        <title>Complete Genome of Pseudoalteromonas xiamenensis STKMTI.2, a new potential marine bacterium producing anti-Vibrio compounds.</title>
        <authorList>
            <person name="Handayani D.P."/>
            <person name="Isnansetyo A."/>
            <person name="Istiqomah I."/>
            <person name="Jumina J."/>
        </authorList>
    </citation>
    <scope>NUCLEOTIDE SEQUENCE</scope>
    <source>
        <strain evidence="2">STKMTI.2</strain>
    </source>
</reference>
<evidence type="ECO:0000256" key="1">
    <source>
        <dbReference type="SAM" id="Phobius"/>
    </source>
</evidence>
<dbReference type="Proteomes" id="UP000664904">
    <property type="component" value="Chromosome"/>
</dbReference>
<organism evidence="2 3">
    <name type="scientific">Pseudoalteromonas xiamenensis</name>
    <dbReference type="NCBI Taxonomy" id="882626"/>
    <lineage>
        <taxon>Bacteria</taxon>
        <taxon>Pseudomonadati</taxon>
        <taxon>Pseudomonadota</taxon>
        <taxon>Gammaproteobacteria</taxon>
        <taxon>Alteromonadales</taxon>
        <taxon>Pseudoalteromonadaceae</taxon>
        <taxon>Pseudoalteromonas</taxon>
    </lineage>
</organism>
<feature type="transmembrane region" description="Helical" evidence="1">
    <location>
        <begin position="9"/>
        <end position="35"/>
    </location>
</feature>
<keyword evidence="1" id="KW-0472">Membrane</keyword>
<evidence type="ECO:0000313" key="2">
    <source>
        <dbReference type="EMBL" id="QTH71243.1"/>
    </source>
</evidence>
<evidence type="ECO:0000313" key="3">
    <source>
        <dbReference type="Proteomes" id="UP000664904"/>
    </source>
</evidence>
<dbReference type="Pfam" id="PF11391">
    <property type="entry name" value="DUF2798"/>
    <property type="match status" value="1"/>
</dbReference>